<proteinExistence type="predicted"/>
<sequence length="264" mass="28499">MAAALHLSRSLAPPVAAPEIPPSLPDAVWRADQMGSYRSTPVPSGYQALDRELPNGGWPPSVLIELLMAQPGIGELRLLAPTLARLTQTDKTVILLGPPHIPYPAALEELGIRLKKLILIETDKPADRIWAIEQTLKSASFGALLCWLPQARTDHLRRLQLAAAGGEGLSFVFRPLNTQDTSSPAPLRIVCQPAKAGRMSVELIKRRGPVHAAPLILPLAIPEILRQPLTNRMSGTTISDIPTYAVDRPTLAATAARRRAPLPA</sequence>
<keyword evidence="2" id="KW-1185">Reference proteome</keyword>
<dbReference type="NCBIfam" id="NF033429">
    <property type="entry name" value="ImuA_translesion"/>
    <property type="match status" value="1"/>
</dbReference>
<gene>
    <name evidence="1" type="primary">imuA</name>
    <name evidence="1" type="ORF">IXC47_13240</name>
</gene>
<evidence type="ECO:0000313" key="2">
    <source>
        <dbReference type="Proteomes" id="UP000657372"/>
    </source>
</evidence>
<dbReference type="Proteomes" id="UP000657372">
    <property type="component" value="Unassembled WGS sequence"/>
</dbReference>
<dbReference type="RefSeq" id="WP_175625828.1">
    <property type="nucleotide sequence ID" value="NZ_JADOEL010000011.1"/>
</dbReference>
<dbReference type="InterPro" id="IPR004596">
    <property type="entry name" value="Cell_div_suppressor_SulA"/>
</dbReference>
<dbReference type="SUPFAM" id="SSF52540">
    <property type="entry name" value="P-loop containing nucleoside triphosphate hydrolases"/>
    <property type="match status" value="1"/>
</dbReference>
<name>A0ABS0EYT3_9BURK</name>
<protein>
    <submittedName>
        <fullName evidence="1">Translesion DNA synthesis-associated protein ImuA</fullName>
    </submittedName>
</protein>
<dbReference type="InterPro" id="IPR047610">
    <property type="entry name" value="ImuA_translesion"/>
</dbReference>
<accession>A0ABS0EYT3</accession>
<comment type="caution">
    <text evidence="1">The sequence shown here is derived from an EMBL/GenBank/DDBJ whole genome shotgun (WGS) entry which is preliminary data.</text>
</comment>
<evidence type="ECO:0000313" key="1">
    <source>
        <dbReference type="EMBL" id="MBF8178648.1"/>
    </source>
</evidence>
<dbReference type="Pfam" id="PF03846">
    <property type="entry name" value="SulA"/>
    <property type="match status" value="1"/>
</dbReference>
<dbReference type="Gene3D" id="3.40.50.300">
    <property type="entry name" value="P-loop containing nucleotide triphosphate hydrolases"/>
    <property type="match status" value="1"/>
</dbReference>
<reference evidence="1 2" key="1">
    <citation type="submission" date="2020-11" db="EMBL/GenBank/DDBJ databases">
        <title>WGS of Herminiimonas contaminans strain Marseille-Q4544 isolated from planarians Schmidtea mediterranea.</title>
        <authorList>
            <person name="Kangale L."/>
        </authorList>
    </citation>
    <scope>NUCLEOTIDE SEQUENCE [LARGE SCALE GENOMIC DNA]</scope>
    <source>
        <strain evidence="1 2">Marseille-Q4544</strain>
    </source>
</reference>
<dbReference type="InterPro" id="IPR027417">
    <property type="entry name" value="P-loop_NTPase"/>
</dbReference>
<organism evidence="1 2">
    <name type="scientific">Herminiimonas contaminans</name>
    <dbReference type="NCBI Taxonomy" id="1111140"/>
    <lineage>
        <taxon>Bacteria</taxon>
        <taxon>Pseudomonadati</taxon>
        <taxon>Pseudomonadota</taxon>
        <taxon>Betaproteobacteria</taxon>
        <taxon>Burkholderiales</taxon>
        <taxon>Oxalobacteraceae</taxon>
        <taxon>Herminiimonas</taxon>
    </lineage>
</organism>
<dbReference type="EMBL" id="JADOEL010000011">
    <property type="protein sequence ID" value="MBF8178648.1"/>
    <property type="molecule type" value="Genomic_DNA"/>
</dbReference>